<comment type="similarity">
    <text evidence="1">Belongs to the YciI family.</text>
</comment>
<dbReference type="SUPFAM" id="SSF54909">
    <property type="entry name" value="Dimeric alpha+beta barrel"/>
    <property type="match status" value="1"/>
</dbReference>
<dbReference type="EMBL" id="JAAVUM010000002">
    <property type="protein sequence ID" value="NKE04460.1"/>
    <property type="molecule type" value="Genomic_DNA"/>
</dbReference>
<dbReference type="InterPro" id="IPR011008">
    <property type="entry name" value="Dimeric_a/b-barrel"/>
</dbReference>
<dbReference type="Pfam" id="PF03795">
    <property type="entry name" value="YCII"/>
    <property type="match status" value="1"/>
</dbReference>
<reference evidence="3 4" key="1">
    <citation type="submission" date="2020-03" db="EMBL/GenBank/DDBJ databases">
        <authorList>
            <person name="Sun Q."/>
        </authorList>
    </citation>
    <scope>NUCLEOTIDE SEQUENCE [LARGE SCALE GENOMIC DNA]</scope>
    <source>
        <strain evidence="3 4">KACC 21451</strain>
    </source>
</reference>
<accession>A0A846TC41</accession>
<dbReference type="Gene3D" id="3.30.70.1060">
    <property type="entry name" value="Dimeric alpha+beta barrel"/>
    <property type="match status" value="1"/>
</dbReference>
<evidence type="ECO:0000313" key="4">
    <source>
        <dbReference type="Proteomes" id="UP000587942"/>
    </source>
</evidence>
<evidence type="ECO:0000313" key="3">
    <source>
        <dbReference type="EMBL" id="NKE04460.1"/>
    </source>
</evidence>
<feature type="domain" description="YCII-related" evidence="2">
    <location>
        <begin position="24"/>
        <end position="89"/>
    </location>
</feature>
<evidence type="ECO:0000259" key="2">
    <source>
        <dbReference type="Pfam" id="PF03795"/>
    </source>
</evidence>
<protein>
    <recommendedName>
        <fullName evidence="2">YCII-related domain-containing protein</fullName>
    </recommendedName>
</protein>
<dbReference type="RefSeq" id="WP_167830983.1">
    <property type="nucleotide sequence ID" value="NZ_JAAVUM010000002.1"/>
</dbReference>
<dbReference type="AlphaFoldDB" id="A0A846TC41"/>
<dbReference type="Proteomes" id="UP000587942">
    <property type="component" value="Unassembled WGS sequence"/>
</dbReference>
<gene>
    <name evidence="3" type="ORF">GWK17_03035</name>
</gene>
<proteinExistence type="inferred from homology"/>
<organism evidence="3 4">
    <name type="scientific">Mesobacillus selenatarsenatis</name>
    <dbReference type="NCBI Taxonomy" id="388741"/>
    <lineage>
        <taxon>Bacteria</taxon>
        <taxon>Bacillati</taxon>
        <taxon>Bacillota</taxon>
        <taxon>Bacilli</taxon>
        <taxon>Bacillales</taxon>
        <taxon>Bacillaceae</taxon>
        <taxon>Mesobacillus</taxon>
    </lineage>
</organism>
<evidence type="ECO:0000256" key="1">
    <source>
        <dbReference type="ARBA" id="ARBA00007689"/>
    </source>
</evidence>
<comment type="caution">
    <text evidence="3">The sequence shown here is derived from an EMBL/GenBank/DDBJ whole genome shotgun (WGS) entry which is preliminary data.</text>
</comment>
<dbReference type="InterPro" id="IPR005545">
    <property type="entry name" value="YCII"/>
</dbReference>
<name>A0A846TC41_9BACI</name>
<sequence length="104" mass="11719">MEPQQFIYVLRLMPEYLVESNWTNETNEIVGRHFESLKRLLAKGTVIMAGRTTTMDETAFGIVVFTAESQGEAERIMLSDPAVVEGVMTAELHPFRIALANMQV</sequence>